<protein>
    <submittedName>
        <fullName evidence="3">Amidohydrolase</fullName>
    </submittedName>
</protein>
<dbReference type="Pfam" id="PF07687">
    <property type="entry name" value="M20_dimer"/>
    <property type="match status" value="1"/>
</dbReference>
<evidence type="ECO:0000313" key="4">
    <source>
        <dbReference type="Proteomes" id="UP000215884"/>
    </source>
</evidence>
<dbReference type="InterPro" id="IPR036264">
    <property type="entry name" value="Bact_exopeptidase_dim_dom"/>
</dbReference>
<dbReference type="PANTHER" id="PTHR30575">
    <property type="entry name" value="PEPTIDASE M20"/>
    <property type="match status" value="1"/>
</dbReference>
<dbReference type="NCBIfam" id="TIGR01891">
    <property type="entry name" value="amidohydrolases"/>
    <property type="match status" value="1"/>
</dbReference>
<dbReference type="InterPro" id="IPR011650">
    <property type="entry name" value="Peptidase_M20_dimer"/>
</dbReference>
<proteinExistence type="predicted"/>
<dbReference type="Proteomes" id="UP000215884">
    <property type="component" value="Chromosome"/>
</dbReference>
<reference evidence="3 4" key="2">
    <citation type="journal article" date="2019" name="Int. J. Syst. Evol. Microbiol.">
        <title>Description and complete genome sequence of Bradyrhizobium amphicarpaeae sp. nov., harbouring photosystem and nitrogen-fixation genes.</title>
        <authorList>
            <person name="Bromfield E.S.P."/>
            <person name="Cloutier S."/>
            <person name="Nguyen H.D.T."/>
        </authorList>
    </citation>
    <scope>NUCLEOTIDE SEQUENCE [LARGE SCALE GENOMIC DNA]</scope>
    <source>
        <strain evidence="3 4">39S1MB</strain>
    </source>
</reference>
<dbReference type="InterPro" id="IPR052030">
    <property type="entry name" value="Peptidase_M20/M20A_hydrolases"/>
</dbReference>
<evidence type="ECO:0000256" key="1">
    <source>
        <dbReference type="ARBA" id="ARBA00022801"/>
    </source>
</evidence>
<dbReference type="AlphaFoldDB" id="A0A2U8PX15"/>
<name>A0A2U8PX15_9BRAD</name>
<dbReference type="GO" id="GO:0016805">
    <property type="term" value="F:dipeptidase activity"/>
    <property type="evidence" value="ECO:0007669"/>
    <property type="project" value="TreeGrafter"/>
</dbReference>
<dbReference type="RefSeq" id="WP_094891541.1">
    <property type="nucleotide sequence ID" value="NZ_CP029426.2"/>
</dbReference>
<feature type="domain" description="Peptidase M20 dimerisation" evidence="2">
    <location>
        <begin position="238"/>
        <end position="326"/>
    </location>
</feature>
<dbReference type="KEGG" id="brq:CIT40_21620"/>
<gene>
    <name evidence="3" type="ORF">CIT40_21620</name>
</gene>
<dbReference type="SUPFAM" id="SSF53187">
    <property type="entry name" value="Zn-dependent exopeptidases"/>
    <property type="match status" value="1"/>
</dbReference>
<dbReference type="PIRSF" id="PIRSF037227">
    <property type="entry name" value="Aminobenzoyl-glu_utiliz_pB"/>
    <property type="match status" value="1"/>
</dbReference>
<dbReference type="InterPro" id="IPR006311">
    <property type="entry name" value="TAT_signal"/>
</dbReference>
<keyword evidence="4" id="KW-1185">Reference proteome</keyword>
<dbReference type="Gene3D" id="3.40.630.10">
    <property type="entry name" value="Zn peptidases"/>
    <property type="match status" value="1"/>
</dbReference>
<dbReference type="GO" id="GO:0046657">
    <property type="term" value="P:folic acid catabolic process"/>
    <property type="evidence" value="ECO:0007669"/>
    <property type="project" value="TreeGrafter"/>
</dbReference>
<evidence type="ECO:0000259" key="2">
    <source>
        <dbReference type="Pfam" id="PF07687"/>
    </source>
</evidence>
<dbReference type="InterPro" id="IPR017439">
    <property type="entry name" value="Amidohydrolase"/>
</dbReference>
<reference evidence="3 4" key="1">
    <citation type="journal article" date="2017" name="Syst. Appl. Microbiol.">
        <title>Soybeans inoculated with root zone soils of Canadian native legumes harbour diverse and novel Bradyrhizobium spp. that possess agricultural potential.</title>
        <authorList>
            <person name="Bromfield E.S.P."/>
            <person name="Cloutier S."/>
            <person name="Tambong J.T."/>
            <person name="Tran Thi T.V."/>
        </authorList>
    </citation>
    <scope>NUCLEOTIDE SEQUENCE [LARGE SCALE GENOMIC DNA]</scope>
    <source>
        <strain evidence="3 4">39S1MB</strain>
    </source>
</reference>
<dbReference type="InterPro" id="IPR002933">
    <property type="entry name" value="Peptidase_M20"/>
</dbReference>
<dbReference type="InterPro" id="IPR017145">
    <property type="entry name" value="Aminobenzoyl-glu_utiliz_pB"/>
</dbReference>
<dbReference type="Gene3D" id="3.30.70.360">
    <property type="match status" value="1"/>
</dbReference>
<dbReference type="PANTHER" id="PTHR30575:SF0">
    <property type="entry name" value="XAA-ARG DIPEPTIDASE"/>
    <property type="match status" value="1"/>
</dbReference>
<keyword evidence="1 3" id="KW-0378">Hydrolase</keyword>
<accession>A0A2U8PX15</accession>
<sequence>MAGNKNDKAGVDRRTFLATGAVGIGASSIGSVGPVLAQAAPVATAAAAPPPSAANAATAVESTRDIILRISREVWTNAEGLFVEEKSSAIHVRELKAAGFKVTTGTSNIPTAFLGEWKQGSAGPKIGFLPEYDALPGLGNAAEPRKTPGPTGFEVGHGCGHNMLGAGCTGAAIALKKMMEQDKTPGTILVFGCAAEEGGAVKAYFARDGLFDDVDAALSWHPAPVAVTGAVSTAANNGIHIKFFGRTAHAGVEPWQGRSALKAAELFGIGIQFMREHVEPTVRMHYVYEKAGLSPNIVPDFAQMLLTIRDKNRQNVVKLTEWAKGIAEGAAQMTQTRAEFQVFTGVHQILPNDTLIALTHRHMKATPIEWTDAEQTFAKTIQKEMTLPEKGLATAVAPTIGEKTTGGGSDCGDVSFNTPLSVFGWPTLPLGVALHTWGVTACGGMSIGDKASIASAKIMAGIGHDLMTNADLRKAAKEDLVRRRGDYKYVSPIPPEIKQPPGIPDRLTKDTGDEILSEVSSET</sequence>
<dbReference type="SUPFAM" id="SSF55031">
    <property type="entry name" value="Bacterial exopeptidase dimerisation domain"/>
    <property type="match status" value="1"/>
</dbReference>
<dbReference type="EMBL" id="CP029426">
    <property type="protein sequence ID" value="AWM02363.1"/>
    <property type="molecule type" value="Genomic_DNA"/>
</dbReference>
<evidence type="ECO:0000313" key="3">
    <source>
        <dbReference type="EMBL" id="AWM02363.1"/>
    </source>
</evidence>
<dbReference type="Pfam" id="PF01546">
    <property type="entry name" value="Peptidase_M20"/>
    <property type="match status" value="1"/>
</dbReference>
<dbReference type="PROSITE" id="PS51318">
    <property type="entry name" value="TAT"/>
    <property type="match status" value="1"/>
</dbReference>
<dbReference type="GO" id="GO:0071713">
    <property type="term" value="F:para-aminobenzoyl-glutamate hydrolase activity"/>
    <property type="evidence" value="ECO:0007669"/>
    <property type="project" value="TreeGrafter"/>
</dbReference>
<dbReference type="GO" id="GO:0005737">
    <property type="term" value="C:cytoplasm"/>
    <property type="evidence" value="ECO:0007669"/>
    <property type="project" value="TreeGrafter"/>
</dbReference>
<dbReference type="OrthoDB" id="9781032at2"/>
<organism evidence="3 4">
    <name type="scientific">Bradyrhizobium amphicarpaeae</name>
    <dbReference type="NCBI Taxonomy" id="1404768"/>
    <lineage>
        <taxon>Bacteria</taxon>
        <taxon>Pseudomonadati</taxon>
        <taxon>Pseudomonadota</taxon>
        <taxon>Alphaproteobacteria</taxon>
        <taxon>Hyphomicrobiales</taxon>
        <taxon>Nitrobacteraceae</taxon>
        <taxon>Bradyrhizobium</taxon>
    </lineage>
</organism>